<evidence type="ECO:0000259" key="10">
    <source>
        <dbReference type="PROSITE" id="PS52048"/>
    </source>
</evidence>
<dbReference type="PANTHER" id="PTHR10589:SF16">
    <property type="entry name" value="UBIQUITIN CARBOXYL-TERMINAL HYDROLASE ISOZYME L5"/>
    <property type="match status" value="1"/>
</dbReference>
<dbReference type="OrthoDB" id="1924260at2759"/>
<evidence type="ECO:0000256" key="9">
    <source>
        <dbReference type="SAM" id="MobiDB-lite"/>
    </source>
</evidence>
<comment type="catalytic activity">
    <reaction evidence="1">
        <text>Thiol-dependent hydrolysis of ester, thioester, amide, peptide and isopeptide bonds formed by the C-terminal Gly of ubiquitin (a 76-residue protein attached to proteins as an intracellular targeting signal).</text>
        <dbReference type="EC" id="3.4.19.12"/>
    </reaction>
</comment>
<evidence type="ECO:0000256" key="2">
    <source>
        <dbReference type="ARBA" id="ARBA00009326"/>
    </source>
</evidence>
<dbReference type="GO" id="GO:0005737">
    <property type="term" value="C:cytoplasm"/>
    <property type="evidence" value="ECO:0007669"/>
    <property type="project" value="TreeGrafter"/>
</dbReference>
<dbReference type="GO" id="GO:0006511">
    <property type="term" value="P:ubiquitin-dependent protein catabolic process"/>
    <property type="evidence" value="ECO:0007669"/>
    <property type="project" value="InterPro"/>
</dbReference>
<sequence length="388" mass="44194">MNTEPSALNRTADKNYWGLVTSDPEYGVKDTKAEELFSLDFEHLEDEGPVHGLIVITEFTEEPLIEGYDKVDEDEDDIIFSAQVVTNACGTLALIGVLLNADISERGEILNNFLEFTRGFSPINRGLCLGNSDEIRRIHNAYAPAHQIAEELLTNNTAATVTTAAVADSDSMKYETDYHYVTYIFKNGFLWEMNGLDNRPKKICPCTKQDWLTKAEPSVQRRMADKTNASIIAIKHDQYSFLVAENALLKTNLTKFDKIFKSKIPTKKAENYARQFKADTSPGAVNHEAINTVWDDLIIGNKPVKPRVDMLRERQNQLESRVKMEEENRLTSSQNICRQKFDYSPFLTSLISKAYKRKLLDDDESEEELEKLPTPKRRKNNKNQPIKA</sequence>
<dbReference type="EC" id="3.4.19.12" evidence="3"/>
<accession>A0A8H7QJQ0</accession>
<dbReference type="PANTHER" id="PTHR10589">
    <property type="entry name" value="UBIQUITIN CARBOXYL-TERMINAL HYDROLASE"/>
    <property type="match status" value="1"/>
</dbReference>
<organism evidence="11 12">
    <name type="scientific">Mucor saturninus</name>
    <dbReference type="NCBI Taxonomy" id="64648"/>
    <lineage>
        <taxon>Eukaryota</taxon>
        <taxon>Fungi</taxon>
        <taxon>Fungi incertae sedis</taxon>
        <taxon>Mucoromycota</taxon>
        <taxon>Mucoromycotina</taxon>
        <taxon>Mucoromycetes</taxon>
        <taxon>Mucorales</taxon>
        <taxon>Mucorineae</taxon>
        <taxon>Mucoraceae</taxon>
        <taxon>Mucor</taxon>
    </lineage>
</organism>
<keyword evidence="7" id="KW-0788">Thiol protease</keyword>
<dbReference type="InterPro" id="IPR036959">
    <property type="entry name" value="Peptidase_C12_UCH_sf"/>
</dbReference>
<keyword evidence="5" id="KW-0833">Ubl conjugation pathway</keyword>
<evidence type="ECO:0000313" key="12">
    <source>
        <dbReference type="Proteomes" id="UP000603453"/>
    </source>
</evidence>
<evidence type="ECO:0000256" key="5">
    <source>
        <dbReference type="ARBA" id="ARBA00022786"/>
    </source>
</evidence>
<comment type="similarity">
    <text evidence="2 8">Belongs to the peptidase C12 family.</text>
</comment>
<feature type="domain" description="UCH catalytic" evidence="10">
    <location>
        <begin position="1"/>
        <end position="247"/>
    </location>
</feature>
<evidence type="ECO:0000256" key="1">
    <source>
        <dbReference type="ARBA" id="ARBA00000707"/>
    </source>
</evidence>
<protein>
    <recommendedName>
        <fullName evidence="3">ubiquitinyl hydrolase 1</fullName>
        <ecNumber evidence="3">3.4.19.12</ecNumber>
    </recommendedName>
</protein>
<proteinExistence type="inferred from homology"/>
<dbReference type="Pfam" id="PF01088">
    <property type="entry name" value="Peptidase_C12"/>
    <property type="match status" value="1"/>
</dbReference>
<dbReference type="InterPro" id="IPR038765">
    <property type="entry name" value="Papain-like_cys_pep_sf"/>
</dbReference>
<feature type="region of interest" description="Disordered" evidence="9">
    <location>
        <begin position="361"/>
        <end position="388"/>
    </location>
</feature>
<comment type="caution">
    <text evidence="8">Lacks conserved residue(s) required for the propagation of feature annotation.</text>
</comment>
<dbReference type="GO" id="GO:0004843">
    <property type="term" value="F:cysteine-type deubiquitinase activity"/>
    <property type="evidence" value="ECO:0007669"/>
    <property type="project" value="UniProtKB-EC"/>
</dbReference>
<keyword evidence="12" id="KW-1185">Reference proteome</keyword>
<evidence type="ECO:0000256" key="3">
    <source>
        <dbReference type="ARBA" id="ARBA00012759"/>
    </source>
</evidence>
<dbReference type="EMBL" id="JAEPRD010000214">
    <property type="protein sequence ID" value="KAG2193833.1"/>
    <property type="molecule type" value="Genomic_DNA"/>
</dbReference>
<name>A0A8H7QJQ0_9FUNG</name>
<evidence type="ECO:0000256" key="8">
    <source>
        <dbReference type="PROSITE-ProRule" id="PRU01393"/>
    </source>
</evidence>
<dbReference type="PROSITE" id="PS52048">
    <property type="entry name" value="UCH_DOMAIN"/>
    <property type="match status" value="1"/>
</dbReference>
<evidence type="ECO:0000313" key="11">
    <source>
        <dbReference type="EMBL" id="KAG2193833.1"/>
    </source>
</evidence>
<evidence type="ECO:0000256" key="4">
    <source>
        <dbReference type="ARBA" id="ARBA00022670"/>
    </source>
</evidence>
<dbReference type="InterPro" id="IPR001578">
    <property type="entry name" value="Peptidase_C12_UCH"/>
</dbReference>
<dbReference type="Proteomes" id="UP000603453">
    <property type="component" value="Unassembled WGS sequence"/>
</dbReference>
<keyword evidence="4" id="KW-0645">Protease</keyword>
<dbReference type="GO" id="GO:0016579">
    <property type="term" value="P:protein deubiquitination"/>
    <property type="evidence" value="ECO:0007669"/>
    <property type="project" value="TreeGrafter"/>
</dbReference>
<evidence type="ECO:0000256" key="6">
    <source>
        <dbReference type="ARBA" id="ARBA00022801"/>
    </source>
</evidence>
<dbReference type="AlphaFoldDB" id="A0A8H7QJQ0"/>
<dbReference type="SUPFAM" id="SSF54001">
    <property type="entry name" value="Cysteine proteinases"/>
    <property type="match status" value="1"/>
</dbReference>
<gene>
    <name evidence="11" type="ORF">INT47_004700</name>
</gene>
<keyword evidence="6" id="KW-0378">Hydrolase</keyword>
<reference evidence="11" key="1">
    <citation type="submission" date="2020-12" db="EMBL/GenBank/DDBJ databases">
        <title>Metabolic potential, ecology and presence of endohyphal bacteria is reflected in genomic diversity of Mucoromycotina.</title>
        <authorList>
            <person name="Muszewska A."/>
            <person name="Okrasinska A."/>
            <person name="Steczkiewicz K."/>
            <person name="Drgas O."/>
            <person name="Orlowska M."/>
            <person name="Perlinska-Lenart U."/>
            <person name="Aleksandrzak-Piekarczyk T."/>
            <person name="Szatraj K."/>
            <person name="Zielenkiewicz U."/>
            <person name="Pilsyk S."/>
            <person name="Malc E."/>
            <person name="Mieczkowski P."/>
            <person name="Kruszewska J.S."/>
            <person name="Biernat P."/>
            <person name="Pawlowska J."/>
        </authorList>
    </citation>
    <scope>NUCLEOTIDE SEQUENCE</scope>
    <source>
        <strain evidence="11">WA0000017839</strain>
    </source>
</reference>
<evidence type="ECO:0000256" key="7">
    <source>
        <dbReference type="ARBA" id="ARBA00022807"/>
    </source>
</evidence>
<comment type="caution">
    <text evidence="11">The sequence shown here is derived from an EMBL/GenBank/DDBJ whole genome shotgun (WGS) entry which is preliminary data.</text>
</comment>
<dbReference type="Gene3D" id="3.40.532.10">
    <property type="entry name" value="Peptidase C12, ubiquitin carboxyl-terminal hydrolase"/>
    <property type="match status" value="1"/>
</dbReference>